<sequence>MSAATALSELSWLKIFFSECNHLNWESLDTQTAPDKVLAQVMPWLNKLTLSGYDGPVVLPLYEADGRITWYAMAVDDRRFAQMVDEITGFIGPSYSNFSGEWAQLNLNVAPERALAERFGPRVIKFAAAQASDQPHIEKALTLYLSVLARQPEITNRTRRPFGKIRSDFDLALLAGNADGAQTFLEEMLASGRVNAEQRKCLEIRLLAGLGHGETLAKNPTLIASISDISLPSQTLVDVVAALYETFIEPIESNSDFQTVVETFKRHFIKPFGGLFRDRKGIRHPKVLRAFLLSELAAEEPNPLRCQSLLTVYPENANGYNIALTWCEKLNETAPQPEANRKEAWLDEARKAIADDDYETASVRCFKLLPLAWAYSTLLRCAVEIKTEDLTRRVLEAISSASESTLANLTDKDHLRLDKLKGTSHSASSTANSGWVAWAESVLENPDTAPTVAELQEMTTKWSVDEYANDTLICERIATLLAEASGAAQDRFRDAFPVLVDFFENSSGTPRAFRPIYSMLIKSLAWSGALSSDELEICAQLIHALLMTAPSKVEYTDAVEDLQEILKTNASPVHFDWGLNLAEFFPQYPAPDQGAARLRLFLDVVAMLRTASHRVSAAQRDLLMALAYDYDCPGLLETFPTIGTSQIPSSTENVSYSGLIGIYTLTEGAGQRAKEILERMYPKATVGLNSDAVSTDRLVALAKAADIFVFAWKSSKHQAYFCIKEARQGQDIVLPIGKGSASILTSVLDKISSRTIL</sequence>
<keyword evidence="2" id="KW-1185">Reference proteome</keyword>
<evidence type="ECO:0000313" key="1">
    <source>
        <dbReference type="EMBL" id="ONN70916.1"/>
    </source>
</evidence>
<evidence type="ECO:0000313" key="2">
    <source>
        <dbReference type="Proteomes" id="UP000189310"/>
    </source>
</evidence>
<comment type="caution">
    <text evidence="1">The sequence shown here is derived from an EMBL/GenBank/DDBJ whole genome shotgun (WGS) entry which is preliminary data.</text>
</comment>
<dbReference type="InterPro" id="IPR049807">
    <property type="entry name" value="DpdD-like"/>
</dbReference>
<gene>
    <name evidence="1" type="ORF">BVL52_13075</name>
</gene>
<dbReference type="NCBIfam" id="NF041061">
    <property type="entry name" value="DpdD"/>
    <property type="match status" value="1"/>
</dbReference>
<accession>A0ABX3IRD3</accession>
<protein>
    <submittedName>
        <fullName evidence="1">Uncharacterized protein</fullName>
    </submittedName>
</protein>
<organism evidence="1 2">
    <name type="scientific">Pseudomonas oryzihabitans</name>
    <dbReference type="NCBI Taxonomy" id="47885"/>
    <lineage>
        <taxon>Bacteria</taxon>
        <taxon>Pseudomonadati</taxon>
        <taxon>Pseudomonadota</taxon>
        <taxon>Gammaproteobacteria</taxon>
        <taxon>Pseudomonadales</taxon>
        <taxon>Pseudomonadaceae</taxon>
        <taxon>Pseudomonas</taxon>
    </lineage>
</organism>
<proteinExistence type="predicted"/>
<name>A0ABX3IRD3_9PSED</name>
<dbReference type="EMBL" id="MTLN01000007">
    <property type="protein sequence ID" value="ONN70916.1"/>
    <property type="molecule type" value="Genomic_DNA"/>
</dbReference>
<dbReference type="Proteomes" id="UP000189310">
    <property type="component" value="Unassembled WGS sequence"/>
</dbReference>
<reference evidence="1 2" key="1">
    <citation type="submission" date="2017-01" db="EMBL/GenBank/DDBJ databases">
        <title>Pseudomonas psychrotolerans genome sequencing and assembly.</title>
        <authorList>
            <person name="Vyas B."/>
            <person name="Mayilraj S."/>
        </authorList>
    </citation>
    <scope>NUCLEOTIDE SEQUENCE [LARGE SCALE GENOMIC DNA]</scope>
    <source>
        <strain evidence="1 2">SDS18</strain>
    </source>
</reference>
<dbReference type="RefSeq" id="WP_077172191.1">
    <property type="nucleotide sequence ID" value="NZ_MTLN01000007.1"/>
</dbReference>